<evidence type="ECO:0000256" key="4">
    <source>
        <dbReference type="ARBA" id="ARBA00023172"/>
    </source>
</evidence>
<evidence type="ECO:0000256" key="5">
    <source>
        <dbReference type="ARBA" id="ARBA00023204"/>
    </source>
</evidence>
<keyword evidence="3 7" id="KW-0227">DNA damage</keyword>
<dbReference type="Gene3D" id="1.20.1440.120">
    <property type="entry name" value="Recombination protein O, C-terminal domain"/>
    <property type="match status" value="1"/>
</dbReference>
<keyword evidence="4 7" id="KW-0233">DNA recombination</keyword>
<evidence type="ECO:0000313" key="9">
    <source>
        <dbReference type="EMBL" id="TCJ15421.1"/>
    </source>
</evidence>
<comment type="similarity">
    <text evidence="1 7">Belongs to the RecO family.</text>
</comment>
<dbReference type="Pfam" id="PF02565">
    <property type="entry name" value="RecO_C"/>
    <property type="match status" value="1"/>
</dbReference>
<dbReference type="PANTHER" id="PTHR33991:SF1">
    <property type="entry name" value="DNA REPAIR PROTEIN RECO"/>
    <property type="match status" value="1"/>
</dbReference>
<dbReference type="GO" id="GO:0006310">
    <property type="term" value="P:DNA recombination"/>
    <property type="evidence" value="ECO:0007669"/>
    <property type="project" value="UniProtKB-UniRule"/>
</dbReference>
<evidence type="ECO:0000313" key="10">
    <source>
        <dbReference type="Proteomes" id="UP000295443"/>
    </source>
</evidence>
<reference evidence="9 10" key="1">
    <citation type="submission" date="2019-03" db="EMBL/GenBank/DDBJ databases">
        <title>Genome sequence of Thiobacillaceae bacterium LSR1, a sulfur-oxidizing bacterium isolated from freshwater sediment.</title>
        <authorList>
            <person name="Li S."/>
        </authorList>
    </citation>
    <scope>NUCLEOTIDE SEQUENCE [LARGE SCALE GENOMIC DNA]</scope>
    <source>
        <strain evidence="9 10">LSR1</strain>
    </source>
</reference>
<sequence>MSEKRDNEPAFVLHTYPWRETSLIVETFSRRHGRLALVARGARRPLSSLKSRLLAFQPLELSWFGKGGLRTLHAAEWQGGDLRLSGRALMCGFYLNELLLKLLPPDDPHEALYDRYAETLAELSGQADPEPILRRFELDLLSALGYAQTLTELAEGGAVEPGRRYGYSLDQGVVAAGAGPSYAGKTLLDMAAGDYADPRTLAESKALMRTLINHYLADKPLLTRQLLVELQAL</sequence>
<dbReference type="Pfam" id="PF11967">
    <property type="entry name" value="RecO_N"/>
    <property type="match status" value="1"/>
</dbReference>
<proteinExistence type="inferred from homology"/>
<dbReference type="RefSeq" id="WP_131446133.1">
    <property type="nucleotide sequence ID" value="NZ_SJZB01000027.1"/>
</dbReference>
<dbReference type="InterPro" id="IPR012340">
    <property type="entry name" value="NA-bd_OB-fold"/>
</dbReference>
<comment type="caution">
    <text evidence="9">The sequence shown here is derived from an EMBL/GenBank/DDBJ whole genome shotgun (WGS) entry which is preliminary data.</text>
</comment>
<dbReference type="AlphaFoldDB" id="A0A4R1BE90"/>
<dbReference type="InterPro" id="IPR022572">
    <property type="entry name" value="DNA_rep/recomb_RecO_N"/>
</dbReference>
<evidence type="ECO:0000259" key="8">
    <source>
        <dbReference type="Pfam" id="PF11967"/>
    </source>
</evidence>
<keyword evidence="5 7" id="KW-0234">DNA repair</keyword>
<evidence type="ECO:0000256" key="6">
    <source>
        <dbReference type="ARBA" id="ARBA00033409"/>
    </source>
</evidence>
<dbReference type="OrthoDB" id="9804792at2"/>
<gene>
    <name evidence="7 9" type="primary">recO</name>
    <name evidence="9" type="ORF">EZJ19_07345</name>
</gene>
<accession>A0A4R1BE90</accession>
<dbReference type="GO" id="GO:0006302">
    <property type="term" value="P:double-strand break repair"/>
    <property type="evidence" value="ECO:0007669"/>
    <property type="project" value="TreeGrafter"/>
</dbReference>
<comment type="function">
    <text evidence="7">Involved in DNA repair and RecF pathway recombination.</text>
</comment>
<feature type="domain" description="DNA replication/recombination mediator RecO N-terminal" evidence="8">
    <location>
        <begin position="7"/>
        <end position="77"/>
    </location>
</feature>
<dbReference type="InterPro" id="IPR042242">
    <property type="entry name" value="RecO_C"/>
</dbReference>
<dbReference type="Gene3D" id="2.40.50.140">
    <property type="entry name" value="Nucleic acid-binding proteins"/>
    <property type="match status" value="1"/>
</dbReference>
<evidence type="ECO:0000256" key="7">
    <source>
        <dbReference type="HAMAP-Rule" id="MF_00201"/>
    </source>
</evidence>
<dbReference type="GO" id="GO:0043590">
    <property type="term" value="C:bacterial nucleoid"/>
    <property type="evidence" value="ECO:0007669"/>
    <property type="project" value="TreeGrafter"/>
</dbReference>
<dbReference type="SUPFAM" id="SSF50249">
    <property type="entry name" value="Nucleic acid-binding proteins"/>
    <property type="match status" value="1"/>
</dbReference>
<evidence type="ECO:0000256" key="2">
    <source>
        <dbReference type="ARBA" id="ARBA00021310"/>
    </source>
</evidence>
<dbReference type="NCBIfam" id="TIGR00613">
    <property type="entry name" value="reco"/>
    <property type="match status" value="1"/>
</dbReference>
<evidence type="ECO:0000256" key="3">
    <source>
        <dbReference type="ARBA" id="ARBA00022763"/>
    </source>
</evidence>
<organism evidence="9 10">
    <name type="scientific">Parasulfuritortus cantonensis</name>
    <dbReference type="NCBI Taxonomy" id="2528202"/>
    <lineage>
        <taxon>Bacteria</taxon>
        <taxon>Pseudomonadati</taxon>
        <taxon>Pseudomonadota</taxon>
        <taxon>Betaproteobacteria</taxon>
        <taxon>Nitrosomonadales</taxon>
        <taxon>Thiobacillaceae</taxon>
        <taxon>Parasulfuritortus</taxon>
    </lineage>
</organism>
<name>A0A4R1BE90_9PROT</name>
<dbReference type="EMBL" id="SJZB01000027">
    <property type="protein sequence ID" value="TCJ15421.1"/>
    <property type="molecule type" value="Genomic_DNA"/>
</dbReference>
<dbReference type="InterPro" id="IPR037278">
    <property type="entry name" value="ARFGAP/RecO"/>
</dbReference>
<keyword evidence="10" id="KW-1185">Reference proteome</keyword>
<dbReference type="PANTHER" id="PTHR33991">
    <property type="entry name" value="DNA REPAIR PROTEIN RECO"/>
    <property type="match status" value="1"/>
</dbReference>
<dbReference type="SUPFAM" id="SSF57863">
    <property type="entry name" value="ArfGap/RecO-like zinc finger"/>
    <property type="match status" value="1"/>
</dbReference>
<dbReference type="InterPro" id="IPR003717">
    <property type="entry name" value="RecO"/>
</dbReference>
<dbReference type="HAMAP" id="MF_00201">
    <property type="entry name" value="RecO"/>
    <property type="match status" value="1"/>
</dbReference>
<protein>
    <recommendedName>
        <fullName evidence="2 7">DNA repair protein RecO</fullName>
    </recommendedName>
    <alternativeName>
        <fullName evidence="6 7">Recombination protein O</fullName>
    </alternativeName>
</protein>
<evidence type="ECO:0000256" key="1">
    <source>
        <dbReference type="ARBA" id="ARBA00007452"/>
    </source>
</evidence>
<dbReference type="Proteomes" id="UP000295443">
    <property type="component" value="Unassembled WGS sequence"/>
</dbReference>